<keyword evidence="1" id="KW-0472">Membrane</keyword>
<protein>
    <submittedName>
        <fullName evidence="2">Uncharacterized protein</fullName>
    </submittedName>
</protein>
<keyword evidence="1" id="KW-1133">Transmembrane helix</keyword>
<reference evidence="2 3" key="1">
    <citation type="submission" date="2019-12" db="EMBL/GenBank/DDBJ databases">
        <authorList>
            <person name="Lee S.D."/>
        </authorList>
    </citation>
    <scope>NUCLEOTIDE SEQUENCE [LARGE SCALE GENOMIC DNA]</scope>
    <source>
        <strain evidence="2 3">GH1-50</strain>
    </source>
</reference>
<organism evidence="2 3">
    <name type="scientific">Kangsaoukella pontilimi</name>
    <dbReference type="NCBI Taxonomy" id="2691042"/>
    <lineage>
        <taxon>Bacteria</taxon>
        <taxon>Pseudomonadati</taxon>
        <taxon>Pseudomonadota</taxon>
        <taxon>Alphaproteobacteria</taxon>
        <taxon>Rhodobacterales</taxon>
        <taxon>Paracoccaceae</taxon>
        <taxon>Kangsaoukella</taxon>
    </lineage>
</organism>
<dbReference type="EMBL" id="WUPT01000001">
    <property type="protein sequence ID" value="MXQ06649.1"/>
    <property type="molecule type" value="Genomic_DNA"/>
</dbReference>
<accession>A0A7C9IEI8</accession>
<keyword evidence="1" id="KW-0812">Transmembrane</keyword>
<evidence type="ECO:0000313" key="3">
    <source>
        <dbReference type="Proteomes" id="UP000480350"/>
    </source>
</evidence>
<gene>
    <name evidence="2" type="ORF">GQ651_02195</name>
</gene>
<dbReference type="AlphaFoldDB" id="A0A7C9IEI8"/>
<feature type="transmembrane region" description="Helical" evidence="1">
    <location>
        <begin position="17"/>
        <end position="35"/>
    </location>
</feature>
<evidence type="ECO:0000256" key="1">
    <source>
        <dbReference type="SAM" id="Phobius"/>
    </source>
</evidence>
<dbReference type="RefSeq" id="WP_160762577.1">
    <property type="nucleotide sequence ID" value="NZ_WUPT01000001.1"/>
</dbReference>
<sequence>MATEFINESISTLTSTLSGPVVAAFSLTLLGALAVGRVKELRHQSEAAERRDAMNALPRELLLPVVHRDPDHLARAGIIDSISTLVIAGDWQELSARISRWEARLEATPGGGRYHDIAIETCLAGLQNLIDEGSRKSVEDLEKAEISVERFVERHRETPDDHILAVLAARAHMCVAETCSADFWPSSERAAAWRRMAHHYLRAEAILSDYDPVAYMSPLLGGTIYRLALGMPDGGARLRPAFEDWIDLDPTDPAIYAQHGGNLLPERFGTSDEIRLEALKAERRTRETIGKGGYALFAIPVIEADETTRLLFEDDILAAGLMDLARLSGTQAEVNWAAACLAREAQHGSEERQAIMASAFDALVKRHLGVIYPRLWHQPLQDIRARLKSVFDADPTGPKQFVEVTTSRPRVAA</sequence>
<reference evidence="2 3" key="2">
    <citation type="submission" date="2020-03" db="EMBL/GenBank/DDBJ databases">
        <title>Kangsaoukella pontilimi gen. nov., sp. nov., a new member of the family Rhodobacteraceae isolated from a tidal mudflat.</title>
        <authorList>
            <person name="Kim I.S."/>
        </authorList>
    </citation>
    <scope>NUCLEOTIDE SEQUENCE [LARGE SCALE GENOMIC DNA]</scope>
    <source>
        <strain evidence="2 3">GH1-50</strain>
    </source>
</reference>
<evidence type="ECO:0000313" key="2">
    <source>
        <dbReference type="EMBL" id="MXQ06649.1"/>
    </source>
</evidence>
<dbReference type="Proteomes" id="UP000480350">
    <property type="component" value="Unassembled WGS sequence"/>
</dbReference>
<keyword evidence="3" id="KW-1185">Reference proteome</keyword>
<proteinExistence type="predicted"/>
<comment type="caution">
    <text evidence="2">The sequence shown here is derived from an EMBL/GenBank/DDBJ whole genome shotgun (WGS) entry which is preliminary data.</text>
</comment>
<name>A0A7C9IEI8_9RHOB</name>